<proteinExistence type="predicted"/>
<evidence type="ECO:0000313" key="6">
    <source>
        <dbReference type="EMBL" id="PTL86544.1"/>
    </source>
</evidence>
<protein>
    <submittedName>
        <fullName evidence="6">Disulfide bond formation protein B</fullName>
    </submittedName>
</protein>
<name>A0A2T4VXP1_9HYPH</name>
<evidence type="ECO:0000256" key="4">
    <source>
        <dbReference type="ARBA" id="ARBA00023136"/>
    </source>
</evidence>
<dbReference type="Proteomes" id="UP000240811">
    <property type="component" value="Unassembled WGS sequence"/>
</dbReference>
<sequence length="179" mass="20485">MAKSLLSKLANLKITNILIISFTIVIACSLTLQYILGYEPCNLCMQERGLYFYCLVISTMTEFSIRNHHLYWITFIFLMSITLIMIYNAALGINHVGIKLNIMPEITKCMVNKNALVTNTIDLMDNIKKQHTIPCNQVDLYILGLSLAFWNIVLSLTFSTISCISMIKVMYKKNPKFPK</sequence>
<feature type="transmembrane region" description="Helical" evidence="5">
    <location>
        <begin position="12"/>
        <end position="36"/>
    </location>
</feature>
<keyword evidence="2 5" id="KW-0812">Transmembrane</keyword>
<dbReference type="Pfam" id="PF02600">
    <property type="entry name" value="DsbB"/>
    <property type="match status" value="1"/>
</dbReference>
<reference evidence="7" key="1">
    <citation type="submission" date="2018-02" db="EMBL/GenBank/DDBJ databases">
        <title>Genome sequence of Candidatus Liberibacter europaeus.</title>
        <authorList>
            <person name="Frampton R.A."/>
            <person name="Thompson S.M."/>
            <person name="David C."/>
            <person name="Addison S.M."/>
            <person name="Smith G.R."/>
        </authorList>
    </citation>
    <scope>NUCLEOTIDE SEQUENCE [LARGE SCALE GENOMIC DNA]</scope>
</reference>
<dbReference type="SUPFAM" id="SSF158442">
    <property type="entry name" value="DsbB-like"/>
    <property type="match status" value="1"/>
</dbReference>
<gene>
    <name evidence="6" type="ORF">C4617_01615</name>
</gene>
<dbReference type="InterPro" id="IPR003752">
    <property type="entry name" value="DiS_bond_form_DsbB/BdbC"/>
</dbReference>
<dbReference type="InterPro" id="IPR024199">
    <property type="entry name" value="Uncharacterised_DsbB"/>
</dbReference>
<comment type="subcellular location">
    <subcellularLocation>
        <location evidence="1">Membrane</location>
        <topology evidence="1">Multi-pass membrane protein</topology>
    </subcellularLocation>
</comment>
<feature type="transmembrane region" description="Helical" evidence="5">
    <location>
        <begin position="148"/>
        <end position="171"/>
    </location>
</feature>
<feature type="transmembrane region" description="Helical" evidence="5">
    <location>
        <begin position="48"/>
        <end position="65"/>
    </location>
</feature>
<dbReference type="AlphaFoldDB" id="A0A2T4VXP1"/>
<dbReference type="GO" id="GO:0016020">
    <property type="term" value="C:membrane"/>
    <property type="evidence" value="ECO:0007669"/>
    <property type="project" value="UniProtKB-SubCell"/>
</dbReference>
<dbReference type="InterPro" id="IPR023380">
    <property type="entry name" value="DsbB-like_sf"/>
</dbReference>
<dbReference type="PIRSF" id="PIRSF033913">
    <property type="entry name" value="S-S_format_DsbB"/>
    <property type="match status" value="1"/>
</dbReference>
<dbReference type="PROSITE" id="PS51257">
    <property type="entry name" value="PROKAR_LIPOPROTEIN"/>
    <property type="match status" value="1"/>
</dbReference>
<dbReference type="GO" id="GO:0015035">
    <property type="term" value="F:protein-disulfide reductase activity"/>
    <property type="evidence" value="ECO:0007669"/>
    <property type="project" value="InterPro"/>
</dbReference>
<feature type="transmembrane region" description="Helical" evidence="5">
    <location>
        <begin position="70"/>
        <end position="90"/>
    </location>
</feature>
<dbReference type="GO" id="GO:0006457">
    <property type="term" value="P:protein folding"/>
    <property type="evidence" value="ECO:0007669"/>
    <property type="project" value="InterPro"/>
</dbReference>
<evidence type="ECO:0000256" key="5">
    <source>
        <dbReference type="SAM" id="Phobius"/>
    </source>
</evidence>
<evidence type="ECO:0000313" key="7">
    <source>
        <dbReference type="Proteomes" id="UP000240811"/>
    </source>
</evidence>
<keyword evidence="4 5" id="KW-0472">Membrane</keyword>
<evidence type="ECO:0000256" key="2">
    <source>
        <dbReference type="ARBA" id="ARBA00022692"/>
    </source>
</evidence>
<keyword evidence="3 5" id="KW-1133">Transmembrane helix</keyword>
<evidence type="ECO:0000256" key="1">
    <source>
        <dbReference type="ARBA" id="ARBA00004141"/>
    </source>
</evidence>
<accession>A0A2T4VXP1</accession>
<comment type="caution">
    <text evidence="6">The sequence shown here is derived from an EMBL/GenBank/DDBJ whole genome shotgun (WGS) entry which is preliminary data.</text>
</comment>
<organism evidence="6 7">
    <name type="scientific">Candidatus Liberibacter europaeus</name>
    <dbReference type="NCBI Taxonomy" id="744859"/>
    <lineage>
        <taxon>Bacteria</taxon>
        <taxon>Pseudomonadati</taxon>
        <taxon>Pseudomonadota</taxon>
        <taxon>Alphaproteobacteria</taxon>
        <taxon>Hyphomicrobiales</taxon>
        <taxon>Rhizobiaceae</taxon>
        <taxon>Liberibacter</taxon>
    </lineage>
</organism>
<dbReference type="EMBL" id="PSQJ01000002">
    <property type="protein sequence ID" value="PTL86544.1"/>
    <property type="molecule type" value="Genomic_DNA"/>
</dbReference>
<evidence type="ECO:0000256" key="3">
    <source>
        <dbReference type="ARBA" id="ARBA00022989"/>
    </source>
</evidence>
<dbReference type="Gene3D" id="1.20.1550.10">
    <property type="entry name" value="DsbB-like"/>
    <property type="match status" value="1"/>
</dbReference>